<dbReference type="AlphaFoldDB" id="A0AAN9KS07"/>
<accession>A0AAN9KS07</accession>
<evidence type="ECO:0000313" key="2">
    <source>
        <dbReference type="Proteomes" id="UP001367508"/>
    </source>
</evidence>
<evidence type="ECO:0000313" key="1">
    <source>
        <dbReference type="EMBL" id="KAK7320934.1"/>
    </source>
</evidence>
<protein>
    <submittedName>
        <fullName evidence="1">Uncharacterized protein</fullName>
    </submittedName>
</protein>
<sequence length="110" mass="12331">MQHFLEGISLSIRLWLEGLEHGFGDFSRGYVQRLSPLAVFCPAYVPWLCKGHVPVNTPLCDFPYILMNVPWLGLSAQTLGAKWCKYCYLQTPLIARNVSIGVTLSSSSRV</sequence>
<organism evidence="1 2">
    <name type="scientific">Canavalia gladiata</name>
    <name type="common">Sword bean</name>
    <name type="synonym">Dolichos gladiatus</name>
    <dbReference type="NCBI Taxonomy" id="3824"/>
    <lineage>
        <taxon>Eukaryota</taxon>
        <taxon>Viridiplantae</taxon>
        <taxon>Streptophyta</taxon>
        <taxon>Embryophyta</taxon>
        <taxon>Tracheophyta</taxon>
        <taxon>Spermatophyta</taxon>
        <taxon>Magnoliopsida</taxon>
        <taxon>eudicotyledons</taxon>
        <taxon>Gunneridae</taxon>
        <taxon>Pentapetalae</taxon>
        <taxon>rosids</taxon>
        <taxon>fabids</taxon>
        <taxon>Fabales</taxon>
        <taxon>Fabaceae</taxon>
        <taxon>Papilionoideae</taxon>
        <taxon>50 kb inversion clade</taxon>
        <taxon>NPAAA clade</taxon>
        <taxon>indigoferoid/millettioid clade</taxon>
        <taxon>Phaseoleae</taxon>
        <taxon>Canavalia</taxon>
    </lineage>
</organism>
<reference evidence="1 2" key="1">
    <citation type="submission" date="2024-01" db="EMBL/GenBank/DDBJ databases">
        <title>The genomes of 5 underutilized Papilionoideae crops provide insights into root nodulation and disease resistanc.</title>
        <authorList>
            <person name="Jiang F."/>
        </authorList>
    </citation>
    <scope>NUCLEOTIDE SEQUENCE [LARGE SCALE GENOMIC DNA]</scope>
    <source>
        <strain evidence="1">LVBAO_FW01</strain>
        <tissue evidence="1">Leaves</tissue>
    </source>
</reference>
<comment type="caution">
    <text evidence="1">The sequence shown here is derived from an EMBL/GenBank/DDBJ whole genome shotgun (WGS) entry which is preliminary data.</text>
</comment>
<proteinExistence type="predicted"/>
<keyword evidence="2" id="KW-1185">Reference proteome</keyword>
<name>A0AAN9KS07_CANGL</name>
<dbReference type="Proteomes" id="UP001367508">
    <property type="component" value="Unassembled WGS sequence"/>
</dbReference>
<gene>
    <name evidence="1" type="ORF">VNO77_30897</name>
</gene>
<dbReference type="EMBL" id="JAYMYQ010000007">
    <property type="protein sequence ID" value="KAK7320934.1"/>
    <property type="molecule type" value="Genomic_DNA"/>
</dbReference>